<evidence type="ECO:0000313" key="3">
    <source>
        <dbReference type="Proteomes" id="UP001597548"/>
    </source>
</evidence>
<keyword evidence="1" id="KW-1133">Transmembrane helix</keyword>
<sequence length="101" mass="11513">MKLFLKIFFLLLIFEILLGVGNSFFSSENISFLGVKLSLVTGSLIQVFSMPINIFGRELPFYAREAWIGIVLTILNIAIQSFIVLQLFKTLKRSKIKNPKD</sequence>
<dbReference type="Proteomes" id="UP001597548">
    <property type="component" value="Unassembled WGS sequence"/>
</dbReference>
<reference evidence="3" key="1">
    <citation type="journal article" date="2019" name="Int. J. Syst. Evol. Microbiol.">
        <title>The Global Catalogue of Microorganisms (GCM) 10K type strain sequencing project: providing services to taxonomists for standard genome sequencing and annotation.</title>
        <authorList>
            <consortium name="The Broad Institute Genomics Platform"/>
            <consortium name="The Broad Institute Genome Sequencing Center for Infectious Disease"/>
            <person name="Wu L."/>
            <person name="Ma J."/>
        </authorList>
    </citation>
    <scope>NUCLEOTIDE SEQUENCE [LARGE SCALE GENOMIC DNA]</scope>
    <source>
        <strain evidence="3">KCTC 32514</strain>
    </source>
</reference>
<feature type="transmembrane region" description="Helical" evidence="1">
    <location>
        <begin position="6"/>
        <end position="25"/>
    </location>
</feature>
<proteinExistence type="predicted"/>
<gene>
    <name evidence="2" type="ORF">ACFS29_11930</name>
</gene>
<dbReference type="EMBL" id="JBHUOS010000009">
    <property type="protein sequence ID" value="MFD2916354.1"/>
    <property type="molecule type" value="Genomic_DNA"/>
</dbReference>
<keyword evidence="1" id="KW-0812">Transmembrane</keyword>
<evidence type="ECO:0000256" key="1">
    <source>
        <dbReference type="SAM" id="Phobius"/>
    </source>
</evidence>
<organism evidence="2 3">
    <name type="scientific">Psychroserpens luteus</name>
    <dbReference type="NCBI Taxonomy" id="1434066"/>
    <lineage>
        <taxon>Bacteria</taxon>
        <taxon>Pseudomonadati</taxon>
        <taxon>Bacteroidota</taxon>
        <taxon>Flavobacteriia</taxon>
        <taxon>Flavobacteriales</taxon>
        <taxon>Flavobacteriaceae</taxon>
        <taxon>Psychroserpens</taxon>
    </lineage>
</organism>
<accession>A0ABW5ZTK2</accession>
<name>A0ABW5ZTK2_9FLAO</name>
<protein>
    <submittedName>
        <fullName evidence="2">Uncharacterized protein</fullName>
    </submittedName>
</protein>
<keyword evidence="1" id="KW-0472">Membrane</keyword>
<keyword evidence="3" id="KW-1185">Reference proteome</keyword>
<feature type="transmembrane region" description="Helical" evidence="1">
    <location>
        <begin position="67"/>
        <end position="88"/>
    </location>
</feature>
<evidence type="ECO:0000313" key="2">
    <source>
        <dbReference type="EMBL" id="MFD2916354.1"/>
    </source>
</evidence>
<comment type="caution">
    <text evidence="2">The sequence shown here is derived from an EMBL/GenBank/DDBJ whole genome shotgun (WGS) entry which is preliminary data.</text>
</comment>
<dbReference type="RefSeq" id="WP_194508351.1">
    <property type="nucleotide sequence ID" value="NZ_JADILU010000004.1"/>
</dbReference>